<sequence length="485" mass="55981">MNFFVNKAMGHGNSGVEHAQFYRADRFRERQIPFKLIFNELLPNLHQHMKEWNLKESEVINVFDFLMSDDPHEYALNGLKETYESENDVLWDLTNTQRIIKTKTSSGYVMKTLRNKIYSTEKEIYLVGDDRIILENGKHQLSWKVRSDKDLGNVMESIHLDEFNGSNYFFNTFEEMLSFFYEELEKIFKNNTYVLDRGSENEEALVNLRIAGHKFNLVEIMHAAHLSTFIDGHPVWNQYYQYMFDHLEWIDYIVVATELQKKDMQKHLKMANLPYGNKIISIPVGGVKHISSAKKWNKKQTMKLVTASRLHEEKHISHIIKAVKKLIDNSYKVTLDIFGAGAEYEALDTLIKDLKLNGVVTLKGLSQDVVKDIAPYDAFVGASYSEGFGLTYIEAISDSLPIASYANLYGAQELVSDGKNGYLAQFDRNARTEDEIQDNINNLAESIEKVFRNYNKLSNGARDVAEKYQAKIIAIKWDVLMGELK</sequence>
<feature type="domain" description="Glycosyl transferase family 1" evidence="3">
    <location>
        <begin position="295"/>
        <end position="442"/>
    </location>
</feature>
<keyword evidence="2 4" id="KW-0808">Transferase</keyword>
<reference evidence="4 5" key="1">
    <citation type="submission" date="2019-08" db="EMBL/GenBank/DDBJ databases">
        <authorList>
            <person name="Chang H.C."/>
            <person name="Mun S.Y."/>
        </authorList>
    </citation>
    <scope>NUCLEOTIDE SEQUENCE [LARGE SCALE GENOMIC DNA]</scope>
    <source>
        <strain evidence="4 5">SK</strain>
    </source>
</reference>
<dbReference type="Pfam" id="PF00534">
    <property type="entry name" value="Glycos_transf_1"/>
    <property type="match status" value="1"/>
</dbReference>
<dbReference type="InterPro" id="IPR001296">
    <property type="entry name" value="Glyco_trans_1"/>
</dbReference>
<dbReference type="AlphaFoldDB" id="A0A7H1MNF8"/>
<keyword evidence="5" id="KW-1185">Reference proteome</keyword>
<dbReference type="EMBL" id="CP043431">
    <property type="protein sequence ID" value="QNT64994.1"/>
    <property type="molecule type" value="Genomic_DNA"/>
</dbReference>
<evidence type="ECO:0000256" key="1">
    <source>
        <dbReference type="ARBA" id="ARBA00022676"/>
    </source>
</evidence>
<dbReference type="PANTHER" id="PTHR12526">
    <property type="entry name" value="GLYCOSYLTRANSFERASE"/>
    <property type="match status" value="1"/>
</dbReference>
<dbReference type="GO" id="GO:0016757">
    <property type="term" value="F:glycosyltransferase activity"/>
    <property type="evidence" value="ECO:0007669"/>
    <property type="project" value="UniProtKB-KW"/>
</dbReference>
<dbReference type="SUPFAM" id="SSF53756">
    <property type="entry name" value="UDP-Glycosyltransferase/glycogen phosphorylase"/>
    <property type="match status" value="1"/>
</dbReference>
<evidence type="ECO:0000259" key="3">
    <source>
        <dbReference type="Pfam" id="PF00534"/>
    </source>
</evidence>
<proteinExistence type="predicted"/>
<protein>
    <submittedName>
        <fullName evidence="4">Glycosyltransferase</fullName>
    </submittedName>
</protein>
<organism evidence="4 5">
    <name type="scientific">Weissella koreensis</name>
    <dbReference type="NCBI Taxonomy" id="165096"/>
    <lineage>
        <taxon>Bacteria</taxon>
        <taxon>Bacillati</taxon>
        <taxon>Bacillota</taxon>
        <taxon>Bacilli</taxon>
        <taxon>Lactobacillales</taxon>
        <taxon>Lactobacillaceae</taxon>
        <taxon>Weissella</taxon>
    </lineage>
</organism>
<keyword evidence="1" id="KW-0328">Glycosyltransferase</keyword>
<dbReference type="PANTHER" id="PTHR12526:SF629">
    <property type="entry name" value="TEICHURONIC ACID BIOSYNTHESIS GLYCOSYLTRANSFERASE TUAH-RELATED"/>
    <property type="match status" value="1"/>
</dbReference>
<evidence type="ECO:0000256" key="2">
    <source>
        <dbReference type="ARBA" id="ARBA00022679"/>
    </source>
</evidence>
<name>A0A7H1MNF8_9LACO</name>
<evidence type="ECO:0000313" key="5">
    <source>
        <dbReference type="Proteomes" id="UP000516446"/>
    </source>
</evidence>
<dbReference type="Gene3D" id="3.40.50.2000">
    <property type="entry name" value="Glycogen Phosphorylase B"/>
    <property type="match status" value="3"/>
</dbReference>
<dbReference type="RefSeq" id="WP_104914713.1">
    <property type="nucleotide sequence ID" value="NZ_CP026847.1"/>
</dbReference>
<evidence type="ECO:0000313" key="4">
    <source>
        <dbReference type="EMBL" id="QNT64994.1"/>
    </source>
</evidence>
<accession>A0A7H1MNF8</accession>
<dbReference type="Proteomes" id="UP000516446">
    <property type="component" value="Chromosome"/>
</dbReference>
<gene>
    <name evidence="4" type="ORF">FY536_06920</name>
</gene>